<gene>
    <name evidence="9" type="ORF">COB11_01100</name>
</gene>
<comment type="caution">
    <text evidence="9">The sequence shown here is derived from an EMBL/GenBank/DDBJ whole genome shotgun (WGS) entry which is preliminary data.</text>
</comment>
<dbReference type="InterPro" id="IPR046341">
    <property type="entry name" value="SET_dom_sf"/>
</dbReference>
<keyword evidence="4" id="KW-0808">Transferase</keyword>
<organism evidence="9 10">
    <name type="scientific">Aerophobetes bacterium</name>
    <dbReference type="NCBI Taxonomy" id="2030807"/>
    <lineage>
        <taxon>Bacteria</taxon>
        <taxon>Candidatus Aerophobota</taxon>
    </lineage>
</organism>
<evidence type="ECO:0000256" key="3">
    <source>
        <dbReference type="ARBA" id="ARBA00022603"/>
    </source>
</evidence>
<dbReference type="GO" id="GO:0005694">
    <property type="term" value="C:chromosome"/>
    <property type="evidence" value="ECO:0007669"/>
    <property type="project" value="UniProtKB-SubCell"/>
</dbReference>
<evidence type="ECO:0000313" key="10">
    <source>
        <dbReference type="Proteomes" id="UP000217838"/>
    </source>
</evidence>
<dbReference type="Pfam" id="PF00856">
    <property type="entry name" value="SET"/>
    <property type="match status" value="1"/>
</dbReference>
<keyword evidence="6" id="KW-0479">Metal-binding</keyword>
<comment type="subcellular location">
    <subcellularLocation>
        <location evidence="1">Chromosome</location>
    </subcellularLocation>
</comment>
<evidence type="ECO:0000256" key="5">
    <source>
        <dbReference type="ARBA" id="ARBA00022691"/>
    </source>
</evidence>
<evidence type="ECO:0000313" key="9">
    <source>
        <dbReference type="EMBL" id="PCI95821.1"/>
    </source>
</evidence>
<keyword evidence="7" id="KW-0862">Zinc</keyword>
<dbReference type="PROSITE" id="PS50280">
    <property type="entry name" value="SET"/>
    <property type="match status" value="1"/>
</dbReference>
<dbReference type="Gene3D" id="2.170.270.10">
    <property type="entry name" value="SET domain"/>
    <property type="match status" value="1"/>
</dbReference>
<reference evidence="10" key="1">
    <citation type="submission" date="2017-08" db="EMBL/GenBank/DDBJ databases">
        <title>A dynamic microbial community with high functional redundancy inhabits the cold, oxic subseafloor aquifer.</title>
        <authorList>
            <person name="Tully B.J."/>
            <person name="Wheat C.G."/>
            <person name="Glazer B.T."/>
            <person name="Huber J.A."/>
        </authorList>
    </citation>
    <scope>NUCLEOTIDE SEQUENCE [LARGE SCALE GENOMIC DNA]</scope>
</reference>
<dbReference type="PANTHER" id="PTHR46223:SF3">
    <property type="entry name" value="HISTONE-LYSINE N-METHYLTRANSFERASE SET-23"/>
    <property type="match status" value="1"/>
</dbReference>
<dbReference type="GO" id="GO:0032259">
    <property type="term" value="P:methylation"/>
    <property type="evidence" value="ECO:0007669"/>
    <property type="project" value="UniProtKB-KW"/>
</dbReference>
<feature type="domain" description="SET" evidence="8">
    <location>
        <begin position="62"/>
        <end position="176"/>
    </location>
</feature>
<name>A0A2A4YM95_UNCAE</name>
<dbReference type="InterPro" id="IPR001214">
    <property type="entry name" value="SET_dom"/>
</dbReference>
<protein>
    <recommendedName>
        <fullName evidence="8">SET domain-containing protein</fullName>
    </recommendedName>
</protein>
<keyword evidence="2" id="KW-0158">Chromosome</keyword>
<dbReference type="EMBL" id="NVUU01000008">
    <property type="protein sequence ID" value="PCI95821.1"/>
    <property type="molecule type" value="Genomic_DNA"/>
</dbReference>
<sequence length="189" mass="21770">MALEIADLESTHNFTFAKHLVFETESFKLQVLEKSNPEIESKETPIALGKKFDQELKEGLVPPCEIKHISEDVGFGLYALSPVYKGSFLGEYTGLICHGSSYYKMNNYLFKYPVKNEAGNDLSIDAEPYGNHTRFINHSFKPNLDHHYAYHRGLYHLIFVANRDIKEGEQFTFNYGHGYWYLRGAPDTF</sequence>
<evidence type="ECO:0000256" key="1">
    <source>
        <dbReference type="ARBA" id="ARBA00004286"/>
    </source>
</evidence>
<evidence type="ECO:0000256" key="7">
    <source>
        <dbReference type="ARBA" id="ARBA00022833"/>
    </source>
</evidence>
<dbReference type="GO" id="GO:0046872">
    <property type="term" value="F:metal ion binding"/>
    <property type="evidence" value="ECO:0007669"/>
    <property type="project" value="UniProtKB-KW"/>
</dbReference>
<keyword evidence="5" id="KW-0949">S-adenosyl-L-methionine</keyword>
<keyword evidence="3" id="KW-0489">Methyltransferase</keyword>
<dbReference type="SMART" id="SM00317">
    <property type="entry name" value="SET"/>
    <property type="match status" value="1"/>
</dbReference>
<dbReference type="SUPFAM" id="SSF82199">
    <property type="entry name" value="SET domain"/>
    <property type="match status" value="1"/>
</dbReference>
<evidence type="ECO:0000256" key="6">
    <source>
        <dbReference type="ARBA" id="ARBA00022723"/>
    </source>
</evidence>
<accession>A0A2A4YM95</accession>
<proteinExistence type="predicted"/>
<dbReference type="InterPro" id="IPR050973">
    <property type="entry name" value="H3K9_Histone-Lys_N-MTase"/>
</dbReference>
<dbReference type="AlphaFoldDB" id="A0A2A4YM95"/>
<dbReference type="Proteomes" id="UP000217838">
    <property type="component" value="Unassembled WGS sequence"/>
</dbReference>
<evidence type="ECO:0000256" key="2">
    <source>
        <dbReference type="ARBA" id="ARBA00022454"/>
    </source>
</evidence>
<evidence type="ECO:0000256" key="4">
    <source>
        <dbReference type="ARBA" id="ARBA00022679"/>
    </source>
</evidence>
<dbReference type="GO" id="GO:0008168">
    <property type="term" value="F:methyltransferase activity"/>
    <property type="evidence" value="ECO:0007669"/>
    <property type="project" value="UniProtKB-KW"/>
</dbReference>
<dbReference type="PANTHER" id="PTHR46223">
    <property type="entry name" value="HISTONE-LYSINE N-METHYLTRANSFERASE SUV39H"/>
    <property type="match status" value="1"/>
</dbReference>
<evidence type="ECO:0000259" key="8">
    <source>
        <dbReference type="PROSITE" id="PS50280"/>
    </source>
</evidence>